<evidence type="ECO:0000313" key="2">
    <source>
        <dbReference type="Proteomes" id="UP000003460"/>
    </source>
</evidence>
<proteinExistence type="predicted"/>
<dbReference type="AlphaFoldDB" id="C9LI34"/>
<comment type="caution">
    <text evidence="1">The sequence shown here is derived from an EMBL/GenBank/DDBJ whole genome shotgun (WGS) entry which is preliminary data.</text>
</comment>
<dbReference type="STRING" id="626522.GCWU000325_01890"/>
<accession>C9LI34</accession>
<keyword evidence="2" id="KW-1185">Reference proteome</keyword>
<dbReference type="EMBL" id="ACIJ02000022">
    <property type="protein sequence ID" value="EEX71150.1"/>
    <property type="molecule type" value="Genomic_DNA"/>
</dbReference>
<protein>
    <submittedName>
        <fullName evidence="1">Uncharacterized protein</fullName>
    </submittedName>
</protein>
<gene>
    <name evidence="1" type="ORF">GCWU000325_01890</name>
</gene>
<reference evidence="1" key="1">
    <citation type="submission" date="2009-09" db="EMBL/GenBank/DDBJ databases">
        <authorList>
            <person name="Weinstock G."/>
            <person name="Sodergren E."/>
            <person name="Clifton S."/>
            <person name="Fulton L."/>
            <person name="Fulton B."/>
            <person name="Courtney L."/>
            <person name="Fronick C."/>
            <person name="Harrison M."/>
            <person name="Strong C."/>
            <person name="Farmer C."/>
            <person name="Delahaunty K."/>
            <person name="Markovic C."/>
            <person name="Hall O."/>
            <person name="Minx P."/>
            <person name="Tomlinson C."/>
            <person name="Mitreva M."/>
            <person name="Nelson J."/>
            <person name="Hou S."/>
            <person name="Wollam A."/>
            <person name="Pepin K.H."/>
            <person name="Johnson M."/>
            <person name="Bhonagiri V."/>
            <person name="Nash W.E."/>
            <person name="Warren W."/>
            <person name="Chinwalla A."/>
            <person name="Mardis E.R."/>
            <person name="Wilson R.K."/>
        </authorList>
    </citation>
    <scope>NUCLEOTIDE SEQUENCE [LARGE SCALE GENOMIC DNA]</scope>
    <source>
        <strain evidence="1">ATCC 51259</strain>
    </source>
</reference>
<dbReference type="Proteomes" id="UP000003460">
    <property type="component" value="Unassembled WGS sequence"/>
</dbReference>
<sequence>MLGSHFHPHREEKSIFQKFTQDFLVYKINYFIFAPGLRAAKSGSRLF</sequence>
<evidence type="ECO:0000313" key="1">
    <source>
        <dbReference type="EMBL" id="EEX71150.1"/>
    </source>
</evidence>
<dbReference type="HOGENOM" id="CLU_3171796_0_0_10"/>
<name>C9LI34_9BACT</name>
<organism evidence="1 2">
    <name type="scientific">Alloprevotella tannerae ATCC 51259</name>
    <dbReference type="NCBI Taxonomy" id="626522"/>
    <lineage>
        <taxon>Bacteria</taxon>
        <taxon>Pseudomonadati</taxon>
        <taxon>Bacteroidota</taxon>
        <taxon>Bacteroidia</taxon>
        <taxon>Bacteroidales</taxon>
        <taxon>Prevotellaceae</taxon>
        <taxon>Alloprevotella</taxon>
    </lineage>
</organism>